<evidence type="ECO:0000256" key="4">
    <source>
        <dbReference type="ARBA" id="ARBA00023136"/>
    </source>
</evidence>
<comment type="subcellular location">
    <subcellularLocation>
        <location evidence="1">Endomembrane system</location>
        <topology evidence="1">Multi-pass membrane protein</topology>
    </subcellularLocation>
</comment>
<accession>A0ABP9DSZ7</accession>
<proteinExistence type="predicted"/>
<keyword evidence="4 5" id="KW-0472">Membrane</keyword>
<dbReference type="Pfam" id="PF06803">
    <property type="entry name" value="DUF1232"/>
    <property type="match status" value="1"/>
</dbReference>
<evidence type="ECO:0000256" key="5">
    <source>
        <dbReference type="SAM" id="Phobius"/>
    </source>
</evidence>
<feature type="transmembrane region" description="Helical" evidence="5">
    <location>
        <begin position="99"/>
        <end position="120"/>
    </location>
</feature>
<evidence type="ECO:0000256" key="3">
    <source>
        <dbReference type="ARBA" id="ARBA00022989"/>
    </source>
</evidence>
<comment type="caution">
    <text evidence="7">The sequence shown here is derived from an EMBL/GenBank/DDBJ whole genome shotgun (WGS) entry which is preliminary data.</text>
</comment>
<reference evidence="8" key="1">
    <citation type="journal article" date="2019" name="Int. J. Syst. Evol. Microbiol.">
        <title>The Global Catalogue of Microorganisms (GCM) 10K type strain sequencing project: providing services to taxonomists for standard genome sequencing and annotation.</title>
        <authorList>
            <consortium name="The Broad Institute Genomics Platform"/>
            <consortium name="The Broad Institute Genome Sequencing Center for Infectious Disease"/>
            <person name="Wu L."/>
            <person name="Ma J."/>
        </authorList>
    </citation>
    <scope>NUCLEOTIDE SEQUENCE [LARGE SCALE GENOMIC DNA]</scope>
    <source>
        <strain evidence="8">JCM 18392</strain>
    </source>
</reference>
<name>A0ABP9DSZ7_9GAMM</name>
<feature type="transmembrane region" description="Helical" evidence="5">
    <location>
        <begin position="20"/>
        <end position="46"/>
    </location>
</feature>
<dbReference type="RefSeq" id="WP_345294053.1">
    <property type="nucleotide sequence ID" value="NZ_BAABJY010000001.1"/>
</dbReference>
<feature type="domain" description="DUF1232" evidence="6">
    <location>
        <begin position="35"/>
        <end position="70"/>
    </location>
</feature>
<gene>
    <name evidence="7" type="ORF">GCM10023332_06470</name>
</gene>
<dbReference type="EMBL" id="BAABJY010000001">
    <property type="protein sequence ID" value="GAA4857426.1"/>
    <property type="molecule type" value="Genomic_DNA"/>
</dbReference>
<protein>
    <submittedName>
        <fullName evidence="7">YkvA family protein</fullName>
    </submittedName>
</protein>
<evidence type="ECO:0000256" key="2">
    <source>
        <dbReference type="ARBA" id="ARBA00022692"/>
    </source>
</evidence>
<dbReference type="InterPro" id="IPR010652">
    <property type="entry name" value="DUF1232"/>
</dbReference>
<sequence>MSLPARLRDRARALKRQALLVWFAARDPGMPWGVRLLALAVAAYAFSPVDLIPDFIPVLGLLDDLVLVPLGVMLVVRLTPASVVARAQAQADTAADKPASRTAAAVVVVVWLGAIAWFAWAARGWWQAT</sequence>
<keyword evidence="3 5" id="KW-1133">Transmembrane helix</keyword>
<evidence type="ECO:0000259" key="6">
    <source>
        <dbReference type="Pfam" id="PF06803"/>
    </source>
</evidence>
<evidence type="ECO:0000313" key="7">
    <source>
        <dbReference type="EMBL" id="GAA4857426.1"/>
    </source>
</evidence>
<keyword evidence="8" id="KW-1185">Reference proteome</keyword>
<keyword evidence="2 5" id="KW-0812">Transmembrane</keyword>
<evidence type="ECO:0000313" key="8">
    <source>
        <dbReference type="Proteomes" id="UP001501323"/>
    </source>
</evidence>
<dbReference type="Proteomes" id="UP001501323">
    <property type="component" value="Unassembled WGS sequence"/>
</dbReference>
<organism evidence="7 8">
    <name type="scientific">Luteimonas vadosa</name>
    <dbReference type="NCBI Taxonomy" id="1165507"/>
    <lineage>
        <taxon>Bacteria</taxon>
        <taxon>Pseudomonadati</taxon>
        <taxon>Pseudomonadota</taxon>
        <taxon>Gammaproteobacteria</taxon>
        <taxon>Lysobacterales</taxon>
        <taxon>Lysobacteraceae</taxon>
        <taxon>Luteimonas</taxon>
    </lineage>
</organism>
<evidence type="ECO:0000256" key="1">
    <source>
        <dbReference type="ARBA" id="ARBA00004127"/>
    </source>
</evidence>
<feature type="transmembrane region" description="Helical" evidence="5">
    <location>
        <begin position="66"/>
        <end position="87"/>
    </location>
</feature>